<dbReference type="OrthoDB" id="9803733at2"/>
<evidence type="ECO:0000259" key="1">
    <source>
        <dbReference type="Pfam" id="PF06970"/>
    </source>
</evidence>
<dbReference type="Proteomes" id="UP000179284">
    <property type="component" value="Chromosome I"/>
</dbReference>
<evidence type="ECO:0000313" key="2">
    <source>
        <dbReference type="EMBL" id="AOZ97682.1"/>
    </source>
</evidence>
<dbReference type="AlphaFoldDB" id="A0A1D9P5B7"/>
<dbReference type="RefSeq" id="WP_071177260.1">
    <property type="nucleotide sequence ID" value="NZ_CP017831.1"/>
</dbReference>
<organism evidence="2 3">
    <name type="scientific">Butyrivibrio hungatei</name>
    <dbReference type="NCBI Taxonomy" id="185008"/>
    <lineage>
        <taxon>Bacteria</taxon>
        <taxon>Bacillati</taxon>
        <taxon>Bacillota</taxon>
        <taxon>Clostridia</taxon>
        <taxon>Lachnospirales</taxon>
        <taxon>Lachnospiraceae</taxon>
        <taxon>Butyrivibrio</taxon>
    </lineage>
</organism>
<dbReference type="KEGG" id="bhu:bhn_I2650"/>
<name>A0A1D9P5B7_9FIRM</name>
<dbReference type="InterPro" id="IPR010724">
    <property type="entry name" value="RepA_N"/>
</dbReference>
<reference evidence="3" key="1">
    <citation type="submission" date="2016-10" db="EMBL/GenBank/DDBJ databases">
        <title>The complete genome sequence of the rumen bacterium Butyrivibrio hungatei MB2003.</title>
        <authorList>
            <person name="Palevich N."/>
            <person name="Kelly W.J."/>
            <person name="Leahy S.C."/>
            <person name="Altermann E."/>
            <person name="Rakonjac J."/>
            <person name="Attwood G.T."/>
        </authorList>
    </citation>
    <scope>NUCLEOTIDE SEQUENCE [LARGE SCALE GENOMIC DNA]</scope>
    <source>
        <strain evidence="3">MB2003</strain>
    </source>
</reference>
<sequence>MGDKSFREIYEDTRLFYRLPKKLFEDSNFKEMTCEAKILYMLLLDRLCLSRINGEDWRDEYGCVFIYFTIEEMMRLMHLGNKKINELLKELEHYELILRRHIGLGRPNKIYVYDLLRASNVNWKPFASKASIKIKEDRNYHLGEESAC</sequence>
<feature type="domain" description="Replication initiator A N-terminal" evidence="1">
    <location>
        <begin position="15"/>
        <end position="91"/>
    </location>
</feature>
<gene>
    <name evidence="2" type="ORF">bhn_I2650</name>
</gene>
<dbReference type="Pfam" id="PF06970">
    <property type="entry name" value="RepA_N"/>
    <property type="match status" value="1"/>
</dbReference>
<protein>
    <submittedName>
        <fullName evidence="2">Replication initiator protein</fullName>
    </submittedName>
</protein>
<proteinExistence type="predicted"/>
<accession>A0A1D9P5B7</accession>
<evidence type="ECO:0000313" key="3">
    <source>
        <dbReference type="Proteomes" id="UP000179284"/>
    </source>
</evidence>
<dbReference type="EMBL" id="CP017831">
    <property type="protein sequence ID" value="AOZ97682.1"/>
    <property type="molecule type" value="Genomic_DNA"/>
</dbReference>
<keyword evidence="3" id="KW-1185">Reference proteome</keyword>